<dbReference type="GO" id="GO:0008569">
    <property type="term" value="F:minus-end-directed microtubule motor activity"/>
    <property type="evidence" value="ECO:0007669"/>
    <property type="project" value="InterPro"/>
</dbReference>
<organism evidence="3 4">
    <name type="scientific">Operophtera brumata</name>
    <name type="common">Winter moth</name>
    <name type="synonym">Phalaena brumata</name>
    <dbReference type="NCBI Taxonomy" id="104452"/>
    <lineage>
        <taxon>Eukaryota</taxon>
        <taxon>Metazoa</taxon>
        <taxon>Ecdysozoa</taxon>
        <taxon>Arthropoda</taxon>
        <taxon>Hexapoda</taxon>
        <taxon>Insecta</taxon>
        <taxon>Pterygota</taxon>
        <taxon>Neoptera</taxon>
        <taxon>Endopterygota</taxon>
        <taxon>Lepidoptera</taxon>
        <taxon>Glossata</taxon>
        <taxon>Ditrysia</taxon>
        <taxon>Geometroidea</taxon>
        <taxon>Geometridae</taxon>
        <taxon>Larentiinae</taxon>
        <taxon>Operophtera</taxon>
    </lineage>
</organism>
<reference evidence="3 4" key="1">
    <citation type="journal article" date="2015" name="Genome Biol. Evol.">
        <title>The genome of winter moth (Operophtera brumata) provides a genomic perspective on sexual dimorphism and phenology.</title>
        <authorList>
            <person name="Derks M.F."/>
            <person name="Smit S."/>
            <person name="Salis L."/>
            <person name="Schijlen E."/>
            <person name="Bossers A."/>
            <person name="Mateman C."/>
            <person name="Pijl A.S."/>
            <person name="de Ridder D."/>
            <person name="Groenen M.A."/>
            <person name="Visser M.E."/>
            <person name="Megens H.J."/>
        </authorList>
    </citation>
    <scope>NUCLEOTIDE SEQUENCE [LARGE SCALE GENOMIC DNA]</scope>
    <source>
        <strain evidence="3">WM2013NL</strain>
        <tissue evidence="3">Head and thorax</tissue>
    </source>
</reference>
<protein>
    <submittedName>
        <fullName evidence="3">Putative dynein, axonemal, heavy polypeptide 1</fullName>
    </submittedName>
</protein>
<dbReference type="STRING" id="104452.A0A0L7L9H7"/>
<sequence length="483" mass="53872">MAGFRLYMTTKLPNPRYSPETSVKVQVVNFALVPSGLAEQLLSIVVAQERPDLEELRGQLIVSRAQLASQLAEMQASILYGLSNSQGSPVDDLPLILTLEAIKIKSTEILIKVEDIERTTLEIDSARSGYVPVANRGQILFFCLYGMSAVDPMYQYSLEWFNPDPKWVSVRMWLDMQQMASLDTMRPFVEDFPEQAKFFRTYYEAMNPHKLPYPKPLDTQLDAFQKLLVLKCMRPDKLVPGLQDFVVAGLGGRFVEPQPADLAALYAESDNLAPIIFVLSTGTDPAAELSPVTVVDAGARAERGTDPTGAGAQRLPPVAHIHALAELPGRLAAEWYVQRQPTGHNRKYAQTDYVQNQPELVHKDFRLWLTSTPSPNFLVALLQNGYKMTVEPPRGIKANLLKAYMNQQSPSTNVDGYITYVRTLPLNDDPSLFGLHSNANISYAMAETMTCLKNHLHLETMIVNTVALRPFEGGFKNKINIVS</sequence>
<dbReference type="PANTHER" id="PTHR22878:SF73">
    <property type="entry name" value="DYNEIN AXONEMAL HEAVY CHAIN 1"/>
    <property type="match status" value="1"/>
</dbReference>
<evidence type="ECO:0000259" key="1">
    <source>
        <dbReference type="Pfam" id="PF03028"/>
    </source>
</evidence>
<dbReference type="EMBL" id="JTDY01002126">
    <property type="protein sequence ID" value="KOB72045.1"/>
    <property type="molecule type" value="Genomic_DNA"/>
</dbReference>
<evidence type="ECO:0000313" key="4">
    <source>
        <dbReference type="Proteomes" id="UP000037510"/>
    </source>
</evidence>
<dbReference type="Gene3D" id="1.10.8.1220">
    <property type="match status" value="1"/>
</dbReference>
<feature type="domain" description="Dynein heavy chain region D6 P-loop" evidence="1">
    <location>
        <begin position="357"/>
        <end position="389"/>
    </location>
</feature>
<gene>
    <name evidence="3" type="ORF">OBRU01_04984</name>
</gene>
<dbReference type="GO" id="GO:0051959">
    <property type="term" value="F:dynein light intermediate chain binding"/>
    <property type="evidence" value="ECO:0007669"/>
    <property type="project" value="InterPro"/>
</dbReference>
<accession>A0A0L7L9H7</accession>
<dbReference type="Gene3D" id="3.40.50.300">
    <property type="entry name" value="P-loop containing nucleotide triphosphate hydrolases"/>
    <property type="match status" value="2"/>
</dbReference>
<name>A0A0L7L9H7_OPEBR</name>
<comment type="caution">
    <text evidence="3">The sequence shown here is derived from an EMBL/GenBank/DDBJ whole genome shotgun (WGS) entry which is preliminary data.</text>
</comment>
<dbReference type="InterPro" id="IPR026983">
    <property type="entry name" value="DHC"/>
</dbReference>
<proteinExistence type="predicted"/>
<dbReference type="Proteomes" id="UP000037510">
    <property type="component" value="Unassembled WGS sequence"/>
</dbReference>
<dbReference type="Pfam" id="PF12781">
    <property type="entry name" value="AAA_9"/>
    <property type="match status" value="1"/>
</dbReference>
<feature type="domain" description="Dynein heavy chain ATP-binding dynein motor region" evidence="2">
    <location>
        <begin position="3"/>
        <end position="109"/>
    </location>
</feature>
<dbReference type="GO" id="GO:0030286">
    <property type="term" value="C:dynein complex"/>
    <property type="evidence" value="ECO:0007669"/>
    <property type="project" value="InterPro"/>
</dbReference>
<dbReference type="GO" id="GO:0045505">
    <property type="term" value="F:dynein intermediate chain binding"/>
    <property type="evidence" value="ECO:0007669"/>
    <property type="project" value="InterPro"/>
</dbReference>
<dbReference type="GO" id="GO:0007018">
    <property type="term" value="P:microtubule-based movement"/>
    <property type="evidence" value="ECO:0007669"/>
    <property type="project" value="InterPro"/>
</dbReference>
<dbReference type="InterPro" id="IPR027417">
    <property type="entry name" value="P-loop_NTPase"/>
</dbReference>
<evidence type="ECO:0000259" key="2">
    <source>
        <dbReference type="Pfam" id="PF12781"/>
    </source>
</evidence>
<dbReference type="Gene3D" id="6.10.140.1060">
    <property type="match status" value="1"/>
</dbReference>
<dbReference type="PANTHER" id="PTHR22878">
    <property type="entry name" value="DYNEIN HEAVY CHAIN 6, AXONEMAL-LIKE-RELATED"/>
    <property type="match status" value="1"/>
</dbReference>
<dbReference type="InterPro" id="IPR004273">
    <property type="entry name" value="Dynein_heavy_D6_P-loop"/>
</dbReference>
<dbReference type="Pfam" id="PF03028">
    <property type="entry name" value="Dynein_heavy"/>
    <property type="match status" value="1"/>
</dbReference>
<dbReference type="InterPro" id="IPR035706">
    <property type="entry name" value="AAA_9"/>
</dbReference>
<keyword evidence="4" id="KW-1185">Reference proteome</keyword>
<evidence type="ECO:0000313" key="3">
    <source>
        <dbReference type="EMBL" id="KOB72045.1"/>
    </source>
</evidence>
<dbReference type="AlphaFoldDB" id="A0A0L7L9H7"/>